<keyword evidence="1" id="KW-0812">Transmembrane</keyword>
<evidence type="ECO:0000313" key="3">
    <source>
        <dbReference type="Proteomes" id="UP001479520"/>
    </source>
</evidence>
<protein>
    <submittedName>
        <fullName evidence="2">Uncharacterized protein</fullName>
    </submittedName>
</protein>
<dbReference type="RefSeq" id="WP_341744091.1">
    <property type="nucleotide sequence ID" value="NZ_CP151406.1"/>
</dbReference>
<keyword evidence="1" id="KW-0472">Membrane</keyword>
<accession>A0ABZ2XIN3</accession>
<feature type="transmembrane region" description="Helical" evidence="1">
    <location>
        <begin position="45"/>
        <end position="64"/>
    </location>
</feature>
<sequence length="211" mass="23362">MASTILDEQAFSWGILFALAAVLFLLVRALTEYEDAVNRAAKRRAFVSSVAAVALMVGGNWLVYDHFSRSFASFMVFPLVLIAGGFLLLGTPWFYRKYGGRVKPQPAEFPAIGVEYATREQQGKLWDELHALPHFVETVNGDLISLATGDRVYWTSCNAEICLAIEFKPGNAITVARYQTLQGYVRVQRNIAQCLSAANPAMKEEGYGIIV</sequence>
<reference evidence="2 3" key="1">
    <citation type="submission" date="2024-04" db="EMBL/GenBank/DDBJ databases">
        <title>Dissimilatory iodate-reducing microorganisms contribute to the enrichment of iodine in groundwater.</title>
        <authorList>
            <person name="Jiang Z."/>
        </authorList>
    </citation>
    <scope>NUCLEOTIDE SEQUENCE [LARGE SCALE GENOMIC DNA]</scope>
    <source>
        <strain evidence="2 3">NCP973</strain>
    </source>
</reference>
<keyword evidence="3" id="KW-1185">Reference proteome</keyword>
<feature type="transmembrane region" description="Helical" evidence="1">
    <location>
        <begin position="70"/>
        <end position="95"/>
    </location>
</feature>
<organism evidence="2 3">
    <name type="scientific">Azonexus hydrophilus</name>
    <dbReference type="NCBI Taxonomy" id="418702"/>
    <lineage>
        <taxon>Bacteria</taxon>
        <taxon>Pseudomonadati</taxon>
        <taxon>Pseudomonadota</taxon>
        <taxon>Betaproteobacteria</taxon>
        <taxon>Rhodocyclales</taxon>
        <taxon>Azonexaceae</taxon>
        <taxon>Azonexus</taxon>
    </lineage>
</organism>
<evidence type="ECO:0000256" key="1">
    <source>
        <dbReference type="SAM" id="Phobius"/>
    </source>
</evidence>
<gene>
    <name evidence="2" type="ORF">AADV58_03405</name>
</gene>
<evidence type="ECO:0000313" key="2">
    <source>
        <dbReference type="EMBL" id="WZJ22212.1"/>
    </source>
</evidence>
<dbReference type="Proteomes" id="UP001479520">
    <property type="component" value="Chromosome"/>
</dbReference>
<name>A0ABZ2XIN3_9RHOO</name>
<dbReference type="EMBL" id="CP151406">
    <property type="protein sequence ID" value="WZJ22212.1"/>
    <property type="molecule type" value="Genomic_DNA"/>
</dbReference>
<proteinExistence type="predicted"/>
<keyword evidence="1" id="KW-1133">Transmembrane helix</keyword>
<feature type="transmembrane region" description="Helical" evidence="1">
    <location>
        <begin position="12"/>
        <end position="33"/>
    </location>
</feature>